<evidence type="ECO:0000313" key="7">
    <source>
        <dbReference type="EMBL" id="MFC4612738.1"/>
    </source>
</evidence>
<dbReference type="EMBL" id="JBHSFE010000038">
    <property type="protein sequence ID" value="MFC4612738.1"/>
    <property type="molecule type" value="Genomic_DNA"/>
</dbReference>
<dbReference type="InterPro" id="IPR001647">
    <property type="entry name" value="HTH_TetR"/>
</dbReference>
<comment type="caution">
    <text evidence="7">The sequence shown here is derived from an EMBL/GenBank/DDBJ whole genome shotgun (WGS) entry which is preliminary data.</text>
</comment>
<keyword evidence="3" id="KW-0804">Transcription</keyword>
<dbReference type="PROSITE" id="PS50977">
    <property type="entry name" value="HTH_TETR_2"/>
    <property type="match status" value="1"/>
</dbReference>
<reference evidence="8" key="1">
    <citation type="journal article" date="2019" name="Int. J. Syst. Evol. Microbiol.">
        <title>The Global Catalogue of Microorganisms (GCM) 10K type strain sequencing project: providing services to taxonomists for standard genome sequencing and annotation.</title>
        <authorList>
            <consortium name="The Broad Institute Genomics Platform"/>
            <consortium name="The Broad Institute Genome Sequencing Center for Infectious Disease"/>
            <person name="Wu L."/>
            <person name="Ma J."/>
        </authorList>
    </citation>
    <scope>NUCLEOTIDE SEQUENCE [LARGE SCALE GENOMIC DNA]</scope>
    <source>
        <strain evidence="8">CGMCC 4.7139</strain>
    </source>
</reference>
<feature type="region of interest" description="Disordered" evidence="5">
    <location>
        <begin position="396"/>
        <end position="428"/>
    </location>
</feature>
<evidence type="ECO:0000256" key="3">
    <source>
        <dbReference type="ARBA" id="ARBA00023163"/>
    </source>
</evidence>
<sequence>MGRLSRAELQQLNRAKVLAAARDEFAGRGFRDAKVDGIAERAGLTRGAVYSNFPGKRALYFAVLADLAERVPESPVLDGAAPDALVRDALVRDALRNAEVRDAVVDDASPEPPRPVPDSTVSEALGAFARAWVARLPLTEADADTDAHEKRGSARLGMHLMPEILADESIRRPFGQLLKLDAILLGLALERLRPADAPQGRLVRVAEAAFTTLYGATQLAGAAPGFIDPFNVVRACEQLAGLDLNDTWPPPYLRYTPHARPAGEPWDPPPAVDALRGEPARLADDGVVGILGLHRLEAAEELVRAAPPGATVTAVLVTANPGELAPLARLTVAGLRDCLRHAFPPSAWPRLQVLCDDSGAVAAAAGVPVVSEATEAAVRIAAGRIVARADGRGACHAAAGGGAPHAHTPRPRGRRSREGNASERQPLP</sequence>
<evidence type="ECO:0000256" key="2">
    <source>
        <dbReference type="ARBA" id="ARBA00023125"/>
    </source>
</evidence>
<evidence type="ECO:0000256" key="5">
    <source>
        <dbReference type="SAM" id="MobiDB-lite"/>
    </source>
</evidence>
<accession>A0ABV9GEL6</accession>
<evidence type="ECO:0000256" key="1">
    <source>
        <dbReference type="ARBA" id="ARBA00023015"/>
    </source>
</evidence>
<name>A0ABV9GEL6_9ACTN</name>
<dbReference type="InterPro" id="IPR050109">
    <property type="entry name" value="HTH-type_TetR-like_transc_reg"/>
</dbReference>
<feature type="domain" description="HTH tetR-type" evidence="6">
    <location>
        <begin position="11"/>
        <end position="71"/>
    </location>
</feature>
<keyword evidence="1" id="KW-0805">Transcription regulation</keyword>
<dbReference type="Proteomes" id="UP001595993">
    <property type="component" value="Unassembled WGS sequence"/>
</dbReference>
<proteinExistence type="predicted"/>
<keyword evidence="2 4" id="KW-0238">DNA-binding</keyword>
<keyword evidence="8" id="KW-1185">Reference proteome</keyword>
<dbReference type="RefSeq" id="WP_381203090.1">
    <property type="nucleotide sequence ID" value="NZ_JBHSFE010000038.1"/>
</dbReference>
<dbReference type="Gene3D" id="1.10.357.10">
    <property type="entry name" value="Tetracycline Repressor, domain 2"/>
    <property type="match status" value="1"/>
</dbReference>
<dbReference type="InterPro" id="IPR009057">
    <property type="entry name" value="Homeodomain-like_sf"/>
</dbReference>
<organism evidence="7 8">
    <name type="scientific">Streptomyces maoxianensis</name>
    <dbReference type="NCBI Taxonomy" id="1459942"/>
    <lineage>
        <taxon>Bacteria</taxon>
        <taxon>Bacillati</taxon>
        <taxon>Actinomycetota</taxon>
        <taxon>Actinomycetes</taxon>
        <taxon>Kitasatosporales</taxon>
        <taxon>Streptomycetaceae</taxon>
        <taxon>Streptomyces</taxon>
    </lineage>
</organism>
<dbReference type="SUPFAM" id="SSF46689">
    <property type="entry name" value="Homeodomain-like"/>
    <property type="match status" value="1"/>
</dbReference>
<protein>
    <submittedName>
        <fullName evidence="7">TetR/AcrR family transcriptional regulator</fullName>
    </submittedName>
</protein>
<dbReference type="PANTHER" id="PTHR30055">
    <property type="entry name" value="HTH-TYPE TRANSCRIPTIONAL REGULATOR RUTR"/>
    <property type="match status" value="1"/>
</dbReference>
<dbReference type="PRINTS" id="PR00455">
    <property type="entry name" value="HTHTETR"/>
</dbReference>
<dbReference type="PANTHER" id="PTHR30055:SF234">
    <property type="entry name" value="HTH-TYPE TRANSCRIPTIONAL REGULATOR BETI"/>
    <property type="match status" value="1"/>
</dbReference>
<evidence type="ECO:0000259" key="6">
    <source>
        <dbReference type="PROSITE" id="PS50977"/>
    </source>
</evidence>
<dbReference type="Pfam" id="PF00440">
    <property type="entry name" value="TetR_N"/>
    <property type="match status" value="1"/>
</dbReference>
<feature type="DNA-binding region" description="H-T-H motif" evidence="4">
    <location>
        <begin position="34"/>
        <end position="53"/>
    </location>
</feature>
<evidence type="ECO:0000313" key="8">
    <source>
        <dbReference type="Proteomes" id="UP001595993"/>
    </source>
</evidence>
<gene>
    <name evidence="7" type="ORF">ACFO9E_34060</name>
</gene>
<evidence type="ECO:0000256" key="4">
    <source>
        <dbReference type="PROSITE-ProRule" id="PRU00335"/>
    </source>
</evidence>